<evidence type="ECO:0000313" key="3">
    <source>
        <dbReference type="Proteomes" id="UP000325313"/>
    </source>
</evidence>
<gene>
    <name evidence="2" type="primary">SLY1_4</name>
    <name evidence="2" type="ORF">PGTUg99_035711</name>
</gene>
<protein>
    <submittedName>
        <fullName evidence="2">Vesicle trafficking between the ER and Golgi</fullName>
    </submittedName>
</protein>
<organism evidence="2 3">
    <name type="scientific">Puccinia graminis f. sp. tritici</name>
    <dbReference type="NCBI Taxonomy" id="56615"/>
    <lineage>
        <taxon>Eukaryota</taxon>
        <taxon>Fungi</taxon>
        <taxon>Dikarya</taxon>
        <taxon>Basidiomycota</taxon>
        <taxon>Pucciniomycotina</taxon>
        <taxon>Pucciniomycetes</taxon>
        <taxon>Pucciniales</taxon>
        <taxon>Pucciniaceae</taxon>
        <taxon>Puccinia</taxon>
    </lineage>
</organism>
<evidence type="ECO:0000313" key="2">
    <source>
        <dbReference type="EMBL" id="KAA1117100.1"/>
    </source>
</evidence>
<dbReference type="AlphaFoldDB" id="A0A5B0QVA3"/>
<dbReference type="SUPFAM" id="SSF56815">
    <property type="entry name" value="Sec1/munc18-like (SM) proteins"/>
    <property type="match status" value="1"/>
</dbReference>
<dbReference type="Proteomes" id="UP000325313">
    <property type="component" value="Unassembled WGS sequence"/>
</dbReference>
<proteinExistence type="inferred from homology"/>
<dbReference type="PANTHER" id="PTHR11679">
    <property type="entry name" value="VESICLE PROTEIN SORTING-ASSOCIATED"/>
    <property type="match status" value="1"/>
</dbReference>
<name>A0A5B0QVA3_PUCGR</name>
<evidence type="ECO:0000256" key="1">
    <source>
        <dbReference type="ARBA" id="ARBA00009884"/>
    </source>
</evidence>
<sequence length="296" mass="32471">MQQRSLDRQESAISMMYLKSISHPMQPISRQPSPHYPITAQKTTLDTHMNIATALLQGIKNRGLDTLFQMEESITKQTRQALLEPLKDSSKDPTDKLRLMLVYYLSNQDVSKDELLEYERLLKESGLEKFGTWEYVKKIREISRMTNSMALASASVAAPPASTGTGGELFRGFSSISNRLTDRLKEAGLGGGIDNILSGVKNFLPGRKDFIITRLIEAMMDPAAASNQGILPAGEVVQPRRPGGSPPGRRGCTTLSTKRIPSWSARSYNLAGQEGVLLVGKAAVTHAWVLWDGGGP</sequence>
<comment type="caution">
    <text evidence="2">The sequence shown here is derived from an EMBL/GenBank/DDBJ whole genome shotgun (WGS) entry which is preliminary data.</text>
</comment>
<comment type="similarity">
    <text evidence="1">Belongs to the STXBP/unc-18/SEC1 family.</text>
</comment>
<dbReference type="Pfam" id="PF00995">
    <property type="entry name" value="Sec1"/>
    <property type="match status" value="1"/>
</dbReference>
<dbReference type="EMBL" id="VDEP01000270">
    <property type="protein sequence ID" value="KAA1117100.1"/>
    <property type="molecule type" value="Genomic_DNA"/>
</dbReference>
<accession>A0A5B0QVA3</accession>
<dbReference type="Gene3D" id="1.25.40.60">
    <property type="match status" value="1"/>
</dbReference>
<dbReference type="GO" id="GO:0016192">
    <property type="term" value="P:vesicle-mediated transport"/>
    <property type="evidence" value="ECO:0007669"/>
    <property type="project" value="InterPro"/>
</dbReference>
<reference evidence="2 3" key="1">
    <citation type="submission" date="2019-05" db="EMBL/GenBank/DDBJ databases">
        <title>Emergence of the Ug99 lineage of the wheat stem rust pathogen through somatic hybridization.</title>
        <authorList>
            <person name="Li F."/>
            <person name="Upadhyaya N.M."/>
            <person name="Sperschneider J."/>
            <person name="Matny O."/>
            <person name="Nguyen-Phuc H."/>
            <person name="Mago R."/>
            <person name="Raley C."/>
            <person name="Miller M.E."/>
            <person name="Silverstein K.A.T."/>
            <person name="Henningsen E."/>
            <person name="Hirsch C.D."/>
            <person name="Visser B."/>
            <person name="Pretorius Z.A."/>
            <person name="Steffenson B.J."/>
            <person name="Schwessinger B."/>
            <person name="Dodds P.N."/>
            <person name="Figueroa M."/>
        </authorList>
    </citation>
    <scope>NUCLEOTIDE SEQUENCE [LARGE SCALE GENOMIC DNA]</scope>
    <source>
        <strain evidence="2 3">Ug99</strain>
    </source>
</reference>
<dbReference type="InterPro" id="IPR001619">
    <property type="entry name" value="Sec1-like"/>
</dbReference>
<dbReference type="InterPro" id="IPR036045">
    <property type="entry name" value="Sec1-like_sf"/>
</dbReference>